<dbReference type="InterPro" id="IPR050517">
    <property type="entry name" value="DDR_Repair_Kinase"/>
</dbReference>
<dbReference type="InterPro" id="IPR016024">
    <property type="entry name" value="ARM-type_fold"/>
</dbReference>
<gene>
    <name evidence="17" type="ORF">DAPPUDRAFT_321001</name>
</gene>
<dbReference type="InterPro" id="IPR012993">
    <property type="entry name" value="UME"/>
</dbReference>
<evidence type="ECO:0000256" key="4">
    <source>
        <dbReference type="ARBA" id="ARBA00022527"/>
    </source>
</evidence>
<dbReference type="EMBL" id="GL732560">
    <property type="protein sequence ID" value="EFX77801.1"/>
    <property type="molecule type" value="Genomic_DNA"/>
</dbReference>
<feature type="domain" description="FAT" evidence="15">
    <location>
        <begin position="1519"/>
        <end position="2096"/>
    </location>
</feature>
<dbReference type="FunFam" id="3.30.1010.10:FF:000011">
    <property type="entry name" value="serine/threonine-protein kinase ATR"/>
    <property type="match status" value="1"/>
</dbReference>
<dbReference type="InParanoid" id="E9GRN4"/>
<dbReference type="Pfam" id="PF02260">
    <property type="entry name" value="FATC"/>
    <property type="match status" value="1"/>
</dbReference>
<dbReference type="InterPro" id="IPR014009">
    <property type="entry name" value="PIK_FAT"/>
</dbReference>
<evidence type="ECO:0000259" key="16">
    <source>
        <dbReference type="PROSITE" id="PS51190"/>
    </source>
</evidence>
<dbReference type="InterPro" id="IPR036940">
    <property type="entry name" value="PI3/4_kinase_cat_sf"/>
</dbReference>
<dbReference type="FunFam" id="1.10.1070.11:FF:000021">
    <property type="entry name" value="Serine/threonine-protein kinase ATR, putative"/>
    <property type="match status" value="1"/>
</dbReference>
<evidence type="ECO:0000256" key="13">
    <source>
        <dbReference type="SAM" id="MobiDB-lite"/>
    </source>
</evidence>
<evidence type="ECO:0000256" key="12">
    <source>
        <dbReference type="ARBA" id="ARBA00024420"/>
    </source>
</evidence>
<evidence type="ECO:0000256" key="6">
    <source>
        <dbReference type="ARBA" id="ARBA00022741"/>
    </source>
</evidence>
<dbReference type="GO" id="GO:0005524">
    <property type="term" value="F:ATP binding"/>
    <property type="evidence" value="ECO:0007669"/>
    <property type="project" value="UniProtKB-KW"/>
</dbReference>
<dbReference type="SUPFAM" id="SSF56112">
    <property type="entry name" value="Protein kinase-like (PK-like)"/>
    <property type="match status" value="1"/>
</dbReference>
<dbReference type="Pfam" id="PF25030">
    <property type="entry name" value="M-HEAT_ATR"/>
    <property type="match status" value="1"/>
</dbReference>
<keyword evidence="5" id="KW-0808">Transferase</keyword>
<reference evidence="17 18" key="1">
    <citation type="journal article" date="2011" name="Science">
        <title>The ecoresponsive genome of Daphnia pulex.</title>
        <authorList>
            <person name="Colbourne J.K."/>
            <person name="Pfrender M.E."/>
            <person name="Gilbert D."/>
            <person name="Thomas W.K."/>
            <person name="Tucker A."/>
            <person name="Oakley T.H."/>
            <person name="Tokishita S."/>
            <person name="Aerts A."/>
            <person name="Arnold G.J."/>
            <person name="Basu M.K."/>
            <person name="Bauer D.J."/>
            <person name="Caceres C.E."/>
            <person name="Carmel L."/>
            <person name="Casola C."/>
            <person name="Choi J.H."/>
            <person name="Detter J.C."/>
            <person name="Dong Q."/>
            <person name="Dusheyko S."/>
            <person name="Eads B.D."/>
            <person name="Frohlich T."/>
            <person name="Geiler-Samerotte K.A."/>
            <person name="Gerlach D."/>
            <person name="Hatcher P."/>
            <person name="Jogdeo S."/>
            <person name="Krijgsveld J."/>
            <person name="Kriventseva E.V."/>
            <person name="Kultz D."/>
            <person name="Laforsch C."/>
            <person name="Lindquist E."/>
            <person name="Lopez J."/>
            <person name="Manak J.R."/>
            <person name="Muller J."/>
            <person name="Pangilinan J."/>
            <person name="Patwardhan R.P."/>
            <person name="Pitluck S."/>
            <person name="Pritham E.J."/>
            <person name="Rechtsteiner A."/>
            <person name="Rho M."/>
            <person name="Rogozin I.B."/>
            <person name="Sakarya O."/>
            <person name="Salamov A."/>
            <person name="Schaack S."/>
            <person name="Shapiro H."/>
            <person name="Shiga Y."/>
            <person name="Skalitzky C."/>
            <person name="Smith Z."/>
            <person name="Souvorov A."/>
            <person name="Sung W."/>
            <person name="Tang Z."/>
            <person name="Tsuchiya D."/>
            <person name="Tu H."/>
            <person name="Vos H."/>
            <person name="Wang M."/>
            <person name="Wolf Y.I."/>
            <person name="Yamagata H."/>
            <person name="Yamada T."/>
            <person name="Ye Y."/>
            <person name="Shaw J.R."/>
            <person name="Andrews J."/>
            <person name="Crease T.J."/>
            <person name="Tang H."/>
            <person name="Lucas S.M."/>
            <person name="Robertson H.M."/>
            <person name="Bork P."/>
            <person name="Koonin E.V."/>
            <person name="Zdobnov E.M."/>
            <person name="Grigoriev I.V."/>
            <person name="Lynch M."/>
            <person name="Boore J.L."/>
        </authorList>
    </citation>
    <scope>NUCLEOTIDE SEQUENCE [LARGE SCALE GENOMIC DNA]</scope>
</reference>
<evidence type="ECO:0000313" key="18">
    <source>
        <dbReference type="Proteomes" id="UP000000305"/>
    </source>
</evidence>
<keyword evidence="11" id="KW-0539">Nucleus</keyword>
<dbReference type="HOGENOM" id="CLU_000178_2_1_1"/>
<dbReference type="SMART" id="SM00802">
    <property type="entry name" value="UME"/>
    <property type="match status" value="1"/>
</dbReference>
<dbReference type="GO" id="GO:0005694">
    <property type="term" value="C:chromosome"/>
    <property type="evidence" value="ECO:0000318"/>
    <property type="project" value="GO_Central"/>
</dbReference>
<dbReference type="Pfam" id="PF23593">
    <property type="entry name" value="HEAT_ATR"/>
    <property type="match status" value="1"/>
</dbReference>
<evidence type="ECO:0000259" key="15">
    <source>
        <dbReference type="PROSITE" id="PS51189"/>
    </source>
</evidence>
<dbReference type="SUPFAM" id="SSF48452">
    <property type="entry name" value="TPR-like"/>
    <property type="match status" value="1"/>
</dbReference>
<dbReference type="SMART" id="SM01343">
    <property type="entry name" value="FATC"/>
    <property type="match status" value="1"/>
</dbReference>
<keyword evidence="7" id="KW-0227">DNA damage</keyword>
<dbReference type="GO" id="GO:0000077">
    <property type="term" value="P:DNA damage checkpoint signaling"/>
    <property type="evidence" value="ECO:0000318"/>
    <property type="project" value="GO_Central"/>
</dbReference>
<keyword evidence="6" id="KW-0547">Nucleotide-binding</keyword>
<dbReference type="InterPro" id="IPR011009">
    <property type="entry name" value="Kinase-like_dom_sf"/>
</dbReference>
<dbReference type="PROSITE" id="PS50290">
    <property type="entry name" value="PI3_4_KINASE_3"/>
    <property type="match status" value="1"/>
</dbReference>
<dbReference type="InterPro" id="IPR011990">
    <property type="entry name" value="TPR-like_helical_dom_sf"/>
</dbReference>
<dbReference type="GO" id="GO:0000723">
    <property type="term" value="P:telomere maintenance"/>
    <property type="evidence" value="ECO:0000318"/>
    <property type="project" value="GO_Central"/>
</dbReference>
<dbReference type="InterPro" id="IPR000403">
    <property type="entry name" value="PI3/4_kinase_cat_dom"/>
</dbReference>
<proteinExistence type="inferred from homology"/>
<dbReference type="SMART" id="SM00146">
    <property type="entry name" value="PI3Kc"/>
    <property type="match status" value="1"/>
</dbReference>
<evidence type="ECO:0000259" key="14">
    <source>
        <dbReference type="PROSITE" id="PS50290"/>
    </source>
</evidence>
<organism evidence="17 18">
    <name type="scientific">Daphnia pulex</name>
    <name type="common">Water flea</name>
    <dbReference type="NCBI Taxonomy" id="6669"/>
    <lineage>
        <taxon>Eukaryota</taxon>
        <taxon>Metazoa</taxon>
        <taxon>Ecdysozoa</taxon>
        <taxon>Arthropoda</taxon>
        <taxon>Crustacea</taxon>
        <taxon>Branchiopoda</taxon>
        <taxon>Diplostraca</taxon>
        <taxon>Cladocera</taxon>
        <taxon>Anomopoda</taxon>
        <taxon>Daphniidae</taxon>
        <taxon>Daphnia</taxon>
    </lineage>
</organism>
<evidence type="ECO:0000256" key="10">
    <source>
        <dbReference type="ARBA" id="ARBA00023204"/>
    </source>
</evidence>
<dbReference type="Pfam" id="PF02259">
    <property type="entry name" value="FAT"/>
    <property type="match status" value="1"/>
</dbReference>
<name>E9GRN4_DAPPU</name>
<dbReference type="EC" id="2.7.11.1" evidence="3"/>
<dbReference type="Pfam" id="PF08064">
    <property type="entry name" value="UME"/>
    <property type="match status" value="1"/>
</dbReference>
<feature type="domain" description="FATC" evidence="16">
    <location>
        <begin position="2519"/>
        <end position="2551"/>
    </location>
</feature>
<dbReference type="GO" id="GO:0005634">
    <property type="term" value="C:nucleus"/>
    <property type="evidence" value="ECO:0000318"/>
    <property type="project" value="GO_Central"/>
</dbReference>
<dbReference type="PROSITE" id="PS51189">
    <property type="entry name" value="FAT"/>
    <property type="match status" value="1"/>
</dbReference>
<dbReference type="OrthoDB" id="381190at2759"/>
<evidence type="ECO:0000256" key="3">
    <source>
        <dbReference type="ARBA" id="ARBA00012513"/>
    </source>
</evidence>
<dbReference type="InterPro" id="IPR003152">
    <property type="entry name" value="FATC_dom"/>
</dbReference>
<dbReference type="Gene3D" id="3.30.1010.10">
    <property type="entry name" value="Phosphatidylinositol 3-kinase Catalytic Subunit, Chain A, domain 4"/>
    <property type="match status" value="1"/>
</dbReference>
<keyword evidence="8" id="KW-0418">Kinase</keyword>
<dbReference type="STRING" id="6669.E9GRN4"/>
<evidence type="ECO:0000256" key="8">
    <source>
        <dbReference type="ARBA" id="ARBA00022777"/>
    </source>
</evidence>
<dbReference type="PROSITE" id="PS00916">
    <property type="entry name" value="PI3_4_KINASE_2"/>
    <property type="match status" value="1"/>
</dbReference>
<feature type="region of interest" description="Disordered" evidence="13">
    <location>
        <begin position="1432"/>
        <end position="1462"/>
    </location>
</feature>
<dbReference type="GO" id="GO:0004674">
    <property type="term" value="F:protein serine/threonine kinase activity"/>
    <property type="evidence" value="ECO:0000318"/>
    <property type="project" value="GO_Central"/>
</dbReference>
<protein>
    <recommendedName>
        <fullName evidence="12">Serine/threonine-protein kinase ATR</fullName>
        <ecNumber evidence="3">2.7.11.1</ecNumber>
    </recommendedName>
</protein>
<dbReference type="PROSITE" id="PS51190">
    <property type="entry name" value="FATC"/>
    <property type="match status" value="1"/>
</dbReference>
<dbReference type="Pfam" id="PF00454">
    <property type="entry name" value="PI3_PI4_kinase"/>
    <property type="match status" value="1"/>
</dbReference>
<dbReference type="InterPro" id="IPR018936">
    <property type="entry name" value="PI3/4_kinase_CS"/>
</dbReference>
<dbReference type="GO" id="GO:0006281">
    <property type="term" value="P:DNA repair"/>
    <property type="evidence" value="ECO:0000318"/>
    <property type="project" value="GO_Central"/>
</dbReference>
<comment type="similarity">
    <text evidence="2">Belongs to the PI3/PI4-kinase family. ATM subfamily.</text>
</comment>
<evidence type="ECO:0000256" key="5">
    <source>
        <dbReference type="ARBA" id="ARBA00022679"/>
    </source>
</evidence>
<dbReference type="FunCoup" id="E9GRN4">
    <property type="interactions" value="1362"/>
</dbReference>
<evidence type="ECO:0000256" key="9">
    <source>
        <dbReference type="ARBA" id="ARBA00022840"/>
    </source>
</evidence>
<dbReference type="eggNOG" id="KOG0890">
    <property type="taxonomic scope" value="Eukaryota"/>
</dbReference>
<evidence type="ECO:0000256" key="11">
    <source>
        <dbReference type="ARBA" id="ARBA00023242"/>
    </source>
</evidence>
<dbReference type="Proteomes" id="UP000000305">
    <property type="component" value="Unassembled WGS sequence"/>
</dbReference>
<dbReference type="PANTHER" id="PTHR11139">
    <property type="entry name" value="ATAXIA TELANGIECTASIA MUTATED ATM -RELATED"/>
    <property type="match status" value="1"/>
</dbReference>
<dbReference type="InterPro" id="IPR056802">
    <property type="entry name" value="ATR-like_M-HEAT"/>
</dbReference>
<comment type="subcellular location">
    <subcellularLocation>
        <location evidence="1">Nucleus</location>
    </subcellularLocation>
</comment>
<evidence type="ECO:0000256" key="1">
    <source>
        <dbReference type="ARBA" id="ARBA00004123"/>
    </source>
</evidence>
<dbReference type="Gene3D" id="1.10.1070.11">
    <property type="entry name" value="Phosphatidylinositol 3-/4-kinase, catalytic domain"/>
    <property type="match status" value="1"/>
</dbReference>
<keyword evidence="9" id="KW-0067">ATP-binding</keyword>
<keyword evidence="18" id="KW-1185">Reference proteome</keyword>
<dbReference type="SUPFAM" id="SSF48371">
    <property type="entry name" value="ARM repeat"/>
    <property type="match status" value="1"/>
</dbReference>
<sequence length="2551" mass="290485">MTSLAVKVEQSQKTTTMEIQEESSTSAHFSAVSDHRKMMALPALKILADLDHSEKSFVMLMSVMDRCCRQPNNQGVFLGCGNNEKDHSLAFAYTKWFLGRFAIIFTRNSYMKAFNPFIELNVKILNLFRDKEPAQFTTIVNEYANLLKELVGIVSKQSNEEVCNRSFKLHSFVLKEPVTLAADCLLKMDGLQLNSLLECSLLQNSITKIFALSADGILQYNHQLCDKLVCILLDQLNYGGVSSFKATLDCLGKIMIHNYPARVLEVFLNYAYRLVNLLMDKSNPLWLGISEDSYTEIEIALTDCLSRLSSLYGLNNVTNHQYLRLISFILLHQKFHQPSLLPNLLQSMLGALQKFTCPETISLCRFTPDLWIKLLKHAKVAIPPLLIFLQSEMTLGDCPMEVDEPPSAKRLKIDFLPPSTSSTLWEQLKNSWKEILNQQTASQSIEMTDAIALVRIAIVGVKLKLKWREMNSVLDEADFENLNGKICEILLTNEINSEDMDAWMDIICEYLVCCIPLTYVGIDKNVAIAWFALSSLPWLSAVSESCDLEAKWIQASRKFKSSFLKRQSNFASCFVKFPVAFFKPWAVDIGLKILDIEFLQAEALIPSLPWIVRHSKSFRESITQCLTTILASGSREEIRELTKNGADLVCALSGKMNVVNNPEDGLSLRCTHNLENLATSLKVSIVPEDMALFFLEFVFDENDISLLHRVDLFRSVLYHSARTEALRLSITKKLHKVAQISVEKNLPSLQRAILTCATILVQFWKETVMADCFHILFKILLLSVYTSPVTCWTSSTVKDIASKLSTTPEMLFQRHVTIVCDVLLSNPDLEWRNNFLSLAPEIFMSSSQTISNVHQWLILLVPTLIPRLVVERSKALSPFFDEICSQMNKTQTELIVKYFSDIYVYILLNCDPDEQSTFTSYLERTTRQKVTQLRAPNFQSVHNDLLIQLHSQRERVLKAIRIFADEDKSTASSTSSSAVKIRGQVKSVESIGDYLRPRFLGILVHFDSVLLSKIISDKIKIEALSSLSDLLHVMGAENIIAVRLKVLATLRTALHLTDEPFPQLNASAWDAFVRILGVQELGPLVSQIAVSVLPLHSSCAEQIRSILYYIVVENAETLKEHLKDLHFLPELPGLEDIVYSLKKTCITNSSIPEQLSLLMRNISHEDFDVRMQSLTHLKSIVQKNFDKIQQLIMGTNDTSEAVLTRLISALLKGCSVREDELLLLYGKCFGYLGAVDPGRLTFSDQHHGDSTSYTVTLIDDDFTFHLLFLLARSFLAPRNSQLLSILSFTIQQILKIYNSDDDSSKLFETPLWNRLPEQLRVAFSPLTNSRYALKPSSESGPAPFPVYRSAIGKSYGNWLYNWTVELVRKVTHTLAQQIFSACLPTLRRDMNINRYLLPYVVITALWSSPGEESARIHEEIMAVLTDRGLQRSPRRMMKRYSSSASATDLSSQGSGPKDSADANLHQSSMQSIFYLLDHLKKWLKQKLNSFRSSKKDRSLTLDKEYRVVQELVDSIPNDLLARAAHQCQAYPRAILHLEAHLKANPIQLRDQLGFLQKLYVAMDEPDGVAGVCAIRDQEPSLEENITAYEVTGRLQDAFSCYERISQREDCSLEFYQGMLRCLLNLDLPQGALTMANGLLQNCPDWRRNLDDYRSECCWRLGQWDMLEDVVKPYDLTSNNTAASVGWGVGIGQALLATKTNDLKKMENCLRSVRLKQMRVISAVNLERNSYPRAYENFVNLHILSEMESAVSLLDPSLISKENAFRVRFSELLTNWNQRLDGVQASVRYTEPVLNVRRVVLKLIGQQVEAKQPQLMEEIEAEIGKSWLVSARLARKAAHFQRAHILQLVAITSPCPPLAIYMEQAKLHWAKGEQDQAITVLKRGIEKRFPDLQALQMEAAKLQPNKLTTDILECLKAKLLLARYYDETSHADMNTVIKYYKEVTEISRTWEEGFFRLAGYYDALYTSSDGNKEQHLDMARYIITNLGRSMIYGSQFIYQAMPRMLSLWMELGTMEAENPKVFKIGNSKAKMTDVTKAIDSVQEKIPAYKFLTAFPQLISRICHPHLEVAALLKRIIAKTLVAHTQQCMWMMISVLKSSYSIRAKRCREIIDAVASSQTSLRSFFADATNLADRLVELANKPVEDGIMVLSVEKAFRSLPKLLSQPQFSKIMVPLQWMMTVTLPTTPGENLEHNPFPRDPVYIVGVEDTVEVMHSLQKPKKISIRGSDGKLYVFLCKPQDDLRKDFRLMEFNQLINRYLVRDPDSRKRNLHIRTYGVIPLNEDCGLIEWIPNLIGLRFAINRIYKERGCLMSNTELRKRTPHVRDTIVRKRELFEKEILPRYPPVFSEWFLSTFPDPQDWFSARLSYVRTTAVMSMVGFIVGLGDRHGENILFDAVCGDAVHVDFSCLFNKGLSFEWPEQVPFRLTHNMIEAMGATGIEGSFRKCCEVTLRVLRQEIDTLLSVLKPFVHDPLVEWSKKTVNKGRSDLPEIKNEQAMEHVENIKMRLQGYLLQPNSKNKLKYRFSVEGQVNQLIAEATSMDNLCQMYIGWAAYM</sequence>
<evidence type="ECO:0000256" key="2">
    <source>
        <dbReference type="ARBA" id="ARBA00010769"/>
    </source>
</evidence>
<dbReference type="CDD" id="cd00892">
    <property type="entry name" value="PIKKc_ATR"/>
    <property type="match status" value="1"/>
</dbReference>
<evidence type="ECO:0000256" key="7">
    <source>
        <dbReference type="ARBA" id="ARBA00022763"/>
    </source>
</evidence>
<dbReference type="PANTHER" id="PTHR11139:SF69">
    <property type="entry name" value="SERINE_THREONINE-PROTEIN KINASE ATR"/>
    <property type="match status" value="1"/>
</dbReference>
<keyword evidence="4" id="KW-0723">Serine/threonine-protein kinase</keyword>
<accession>E9GRN4</accession>
<feature type="domain" description="PI3K/PI4K catalytic" evidence="14">
    <location>
        <begin position="2204"/>
        <end position="2519"/>
    </location>
</feature>
<dbReference type="InterPro" id="IPR057564">
    <property type="entry name" value="HEAT_ATR"/>
</dbReference>
<evidence type="ECO:0000313" key="17">
    <source>
        <dbReference type="EMBL" id="EFX77801.1"/>
    </source>
</evidence>
<dbReference type="KEGG" id="dpx:DAPPUDRAFT_321001"/>
<keyword evidence="10" id="KW-0234">DNA repair</keyword>
<dbReference type="InterPro" id="IPR003151">
    <property type="entry name" value="PIK-rel_kinase_FAT"/>
</dbReference>
<feature type="compositionally biased region" description="Low complexity" evidence="13">
    <location>
        <begin position="1441"/>
        <end position="1454"/>
    </location>
</feature>